<proteinExistence type="inferred from homology"/>
<organism evidence="8 9">
    <name type="scientific">Pseudorhizobium halotolerans</name>
    <dbReference type="NCBI Taxonomy" id="1233081"/>
    <lineage>
        <taxon>Bacteria</taxon>
        <taxon>Pseudomonadati</taxon>
        <taxon>Pseudomonadota</taxon>
        <taxon>Alphaproteobacteria</taxon>
        <taxon>Hyphomicrobiales</taxon>
        <taxon>Rhizobiaceae</taxon>
        <taxon>Rhizobium/Agrobacterium group</taxon>
        <taxon>Pseudorhizobium</taxon>
    </lineage>
</organism>
<dbReference type="SMART" id="SM00283">
    <property type="entry name" value="MA"/>
    <property type="match status" value="1"/>
</dbReference>
<feature type="domain" description="HAMP" evidence="7">
    <location>
        <begin position="211"/>
        <end position="263"/>
    </location>
</feature>
<evidence type="ECO:0000313" key="8">
    <source>
        <dbReference type="EMBL" id="CAD7047632.1"/>
    </source>
</evidence>
<dbReference type="PANTHER" id="PTHR43531:SF11">
    <property type="entry name" value="METHYL-ACCEPTING CHEMOTAXIS PROTEIN 3"/>
    <property type="match status" value="1"/>
</dbReference>
<comment type="caution">
    <text evidence="8">The sequence shown here is derived from an EMBL/GenBank/DDBJ whole genome shotgun (WGS) entry which is preliminary data.</text>
</comment>
<sequence>MIRNISVTTKGLVAFGILAVIAVASSAYIFNRAVVANELVENNQTIMSLLSDTDDLAATVTATDLAVKSFLLTGNRDFVDIYDTLGTKWAEQSKSLEQRYSTHAADQLPALRAAFAGIQDWRTEITDHQIRLMRDPLTVELARALEATDAGEDALNSISSQLGEISQALEKHAQDAATEQRTALDLVTLMGALSAILTTLIAVLMGYLNLRLVSRPLRQLSEIMSRLADGDLNVPSIKAGRDEIGTMASTLEIFRDAAVANKRLEAEAEEARQRAESDRLSAQERAEAEAAERLQIATSGLAAGLRRLADGDLSCQLDVPFAPDFEPLRHDFNQSVAQLASTLSAISNGVSRMEAGTQEIAHGADDLSRRTERQAASLEETAAAVEQITVNVANSSRRTGEVRDVAARANTAASQSSQVVGNAEEAMRRIEDSSKQISNIIGVIDEIAFQTNLLALNAGVEAARAGDAGKGFAVVAQEVRELAQRSANAAKEIKQLIQTSSAEVSGGVDLVRKAGEALRTIGGFIEEINTHVDSIATSAIEQSTGLSEVNQAVNSMDQTTQQNAAMVEQSSAASAALASEAAGLQQLVQKFRLSDDTGRAKPQEIALHMPATTQAVGRRAVVHR</sequence>
<accession>A0ABM8PTE1</accession>
<evidence type="ECO:0000256" key="3">
    <source>
        <dbReference type="PROSITE-ProRule" id="PRU00284"/>
    </source>
</evidence>
<protein>
    <submittedName>
        <fullName evidence="8">Methyl-accepting chemotaxis protein</fullName>
    </submittedName>
</protein>
<evidence type="ECO:0000259" key="6">
    <source>
        <dbReference type="PROSITE" id="PS50111"/>
    </source>
</evidence>
<evidence type="ECO:0000259" key="7">
    <source>
        <dbReference type="PROSITE" id="PS50885"/>
    </source>
</evidence>
<evidence type="ECO:0000256" key="5">
    <source>
        <dbReference type="SAM" id="Phobius"/>
    </source>
</evidence>
<evidence type="ECO:0000256" key="2">
    <source>
        <dbReference type="ARBA" id="ARBA00029447"/>
    </source>
</evidence>
<feature type="domain" description="HAMP" evidence="7">
    <location>
        <begin position="292"/>
        <end position="344"/>
    </location>
</feature>
<dbReference type="PANTHER" id="PTHR43531">
    <property type="entry name" value="PROTEIN ICFG"/>
    <property type="match status" value="1"/>
</dbReference>
<dbReference type="Proteomes" id="UP000601041">
    <property type="component" value="Unassembled WGS sequence"/>
</dbReference>
<keyword evidence="5" id="KW-0472">Membrane</keyword>
<dbReference type="CDD" id="cd11386">
    <property type="entry name" value="MCP_signal"/>
    <property type="match status" value="1"/>
</dbReference>
<keyword evidence="5" id="KW-0812">Transmembrane</keyword>
<feature type="transmembrane region" description="Helical" evidence="5">
    <location>
        <begin position="12"/>
        <end position="30"/>
    </location>
</feature>
<dbReference type="InterPro" id="IPR003660">
    <property type="entry name" value="HAMP_dom"/>
</dbReference>
<dbReference type="Pfam" id="PF05227">
    <property type="entry name" value="CHASE3"/>
    <property type="match status" value="1"/>
</dbReference>
<evidence type="ECO:0000313" key="9">
    <source>
        <dbReference type="Proteomes" id="UP000601041"/>
    </source>
</evidence>
<dbReference type="Gene3D" id="1.10.287.950">
    <property type="entry name" value="Methyl-accepting chemotaxis protein"/>
    <property type="match status" value="1"/>
</dbReference>
<evidence type="ECO:0000256" key="1">
    <source>
        <dbReference type="ARBA" id="ARBA00022500"/>
    </source>
</evidence>
<dbReference type="InterPro" id="IPR004089">
    <property type="entry name" value="MCPsignal_dom"/>
</dbReference>
<feature type="coiled-coil region" evidence="4">
    <location>
        <begin position="254"/>
        <end position="292"/>
    </location>
</feature>
<gene>
    <name evidence="8" type="ORF">RHAB21_03807</name>
</gene>
<evidence type="ECO:0000256" key="4">
    <source>
        <dbReference type="SAM" id="Coils"/>
    </source>
</evidence>
<dbReference type="SUPFAM" id="SSF58104">
    <property type="entry name" value="Methyl-accepting chemotaxis protein (MCP) signaling domain"/>
    <property type="match status" value="1"/>
</dbReference>
<dbReference type="RefSeq" id="WP_142588918.1">
    <property type="nucleotide sequence ID" value="NZ_CABFWE030000011.1"/>
</dbReference>
<comment type="similarity">
    <text evidence="2">Belongs to the methyl-accepting chemotaxis (MCP) protein family.</text>
</comment>
<dbReference type="CDD" id="cd06225">
    <property type="entry name" value="HAMP"/>
    <property type="match status" value="1"/>
</dbReference>
<dbReference type="SUPFAM" id="SSF158472">
    <property type="entry name" value="HAMP domain-like"/>
    <property type="match status" value="1"/>
</dbReference>
<dbReference type="InterPro" id="IPR051310">
    <property type="entry name" value="MCP_chemotaxis"/>
</dbReference>
<dbReference type="Pfam" id="PF00672">
    <property type="entry name" value="HAMP"/>
    <property type="match status" value="1"/>
</dbReference>
<keyword evidence="4" id="KW-0175">Coiled coil</keyword>
<dbReference type="EMBL" id="CABFWE030000011">
    <property type="protein sequence ID" value="CAD7047632.1"/>
    <property type="molecule type" value="Genomic_DNA"/>
</dbReference>
<feature type="transmembrane region" description="Helical" evidence="5">
    <location>
        <begin position="186"/>
        <end position="210"/>
    </location>
</feature>
<reference evidence="8 9" key="1">
    <citation type="submission" date="2020-11" db="EMBL/GenBank/DDBJ databases">
        <authorList>
            <person name="Lassalle F."/>
        </authorList>
    </citation>
    <scope>NUCLEOTIDE SEQUENCE [LARGE SCALE GENOMIC DNA]</scope>
    <source>
        <strain evidence="8 9">AB21</strain>
    </source>
</reference>
<dbReference type="Gene3D" id="6.10.340.10">
    <property type="match status" value="1"/>
</dbReference>
<dbReference type="PROSITE" id="PS50111">
    <property type="entry name" value="CHEMOTAXIS_TRANSDUC_2"/>
    <property type="match status" value="1"/>
</dbReference>
<keyword evidence="5" id="KW-1133">Transmembrane helix</keyword>
<keyword evidence="3" id="KW-0807">Transducer</keyword>
<feature type="domain" description="Methyl-accepting transducer" evidence="6">
    <location>
        <begin position="349"/>
        <end position="578"/>
    </location>
</feature>
<dbReference type="SMART" id="SM00304">
    <property type="entry name" value="HAMP"/>
    <property type="match status" value="2"/>
</dbReference>
<dbReference type="PROSITE" id="PS50885">
    <property type="entry name" value="HAMP"/>
    <property type="match status" value="2"/>
</dbReference>
<keyword evidence="9" id="KW-1185">Reference proteome</keyword>
<name>A0ABM8PTE1_9HYPH</name>
<dbReference type="InterPro" id="IPR007891">
    <property type="entry name" value="CHASE3"/>
</dbReference>
<dbReference type="Pfam" id="PF00015">
    <property type="entry name" value="MCPsignal"/>
    <property type="match status" value="1"/>
</dbReference>
<keyword evidence="1" id="KW-0145">Chemotaxis</keyword>